<dbReference type="InterPro" id="IPR011055">
    <property type="entry name" value="Dup_hybrid_motif"/>
</dbReference>
<proteinExistence type="predicted"/>
<dbReference type="PANTHER" id="PTHR21666:SF270">
    <property type="entry name" value="MUREIN HYDROLASE ACTIVATOR ENVC"/>
    <property type="match status" value="1"/>
</dbReference>
<accession>K1T6C8</accession>
<protein>
    <submittedName>
        <fullName evidence="2">Protein containing Peptidase M23 domain protein</fullName>
    </submittedName>
</protein>
<dbReference type="AlphaFoldDB" id="K1T6C8"/>
<dbReference type="InterPro" id="IPR050570">
    <property type="entry name" value="Cell_wall_metabolism_enzyme"/>
</dbReference>
<feature type="domain" description="M23ase beta-sheet core" evidence="1">
    <location>
        <begin position="41"/>
        <end position="137"/>
    </location>
</feature>
<dbReference type="SUPFAM" id="SSF51261">
    <property type="entry name" value="Duplicated hybrid motif"/>
    <property type="match status" value="1"/>
</dbReference>
<dbReference type="Pfam" id="PF01551">
    <property type="entry name" value="Peptidase_M23"/>
    <property type="match status" value="1"/>
</dbReference>
<dbReference type="PANTHER" id="PTHR21666">
    <property type="entry name" value="PEPTIDASE-RELATED"/>
    <property type="match status" value="1"/>
</dbReference>
<dbReference type="EMBL" id="AJWZ01005680">
    <property type="protein sequence ID" value="EKC61915.1"/>
    <property type="molecule type" value="Genomic_DNA"/>
</dbReference>
<evidence type="ECO:0000313" key="2">
    <source>
        <dbReference type="EMBL" id="EKC61915.1"/>
    </source>
</evidence>
<reference evidence="2" key="1">
    <citation type="journal article" date="2013" name="Environ. Microbiol.">
        <title>Microbiota from the distal guts of lean and obese adolescents exhibit partial functional redundancy besides clear differences in community structure.</title>
        <authorList>
            <person name="Ferrer M."/>
            <person name="Ruiz A."/>
            <person name="Lanza F."/>
            <person name="Haange S.B."/>
            <person name="Oberbach A."/>
            <person name="Till H."/>
            <person name="Bargiela R."/>
            <person name="Campoy C."/>
            <person name="Segura M.T."/>
            <person name="Richter M."/>
            <person name="von Bergen M."/>
            <person name="Seifert J."/>
            <person name="Suarez A."/>
        </authorList>
    </citation>
    <scope>NUCLEOTIDE SEQUENCE</scope>
</reference>
<comment type="caution">
    <text evidence="2">The sequence shown here is derived from an EMBL/GenBank/DDBJ whole genome shotgun (WGS) entry which is preliminary data.</text>
</comment>
<dbReference type="GO" id="GO:0004222">
    <property type="term" value="F:metalloendopeptidase activity"/>
    <property type="evidence" value="ECO:0007669"/>
    <property type="project" value="TreeGrafter"/>
</dbReference>
<sequence>MTSSDTNIPYKSFYKYPCDEAVLLGYSEELVENKTMKDYRAHTAVDFKANKGSKVRSINDGLVLSVSKDAMLGTVIEIDHGGKLVARYCGMDTVNVSEGDYVTIGETLGTLGTTPFEEKSESHLHFETLLDNKYVNPLDVMGKTE</sequence>
<dbReference type="CDD" id="cd12797">
    <property type="entry name" value="M23_peptidase"/>
    <property type="match status" value="1"/>
</dbReference>
<organism evidence="2">
    <name type="scientific">human gut metagenome</name>
    <dbReference type="NCBI Taxonomy" id="408170"/>
    <lineage>
        <taxon>unclassified sequences</taxon>
        <taxon>metagenomes</taxon>
        <taxon>organismal metagenomes</taxon>
    </lineage>
</organism>
<dbReference type="InterPro" id="IPR016047">
    <property type="entry name" value="M23ase_b-sheet_dom"/>
</dbReference>
<gene>
    <name evidence="2" type="ORF">OBE_08242</name>
</gene>
<dbReference type="Gene3D" id="2.70.70.10">
    <property type="entry name" value="Glucose Permease (Domain IIA)"/>
    <property type="match status" value="1"/>
</dbReference>
<evidence type="ECO:0000259" key="1">
    <source>
        <dbReference type="Pfam" id="PF01551"/>
    </source>
</evidence>
<name>K1T6C8_9ZZZZ</name>